<dbReference type="CDD" id="cd05237">
    <property type="entry name" value="UDP_invert_4-6DH_SDR_e"/>
    <property type="match status" value="1"/>
</dbReference>
<dbReference type="SUPFAM" id="SSF51735">
    <property type="entry name" value="NAD(P)-binding Rossmann-fold domains"/>
    <property type="match status" value="1"/>
</dbReference>
<keyword evidence="2" id="KW-0472">Membrane</keyword>
<dbReference type="AlphaFoldDB" id="A0A542YWS1"/>
<dbReference type="PANTHER" id="PTHR43318">
    <property type="entry name" value="UDP-N-ACETYLGLUCOSAMINE 4,6-DEHYDRATASE"/>
    <property type="match status" value="1"/>
</dbReference>
<evidence type="ECO:0000259" key="3">
    <source>
        <dbReference type="Pfam" id="PF02719"/>
    </source>
</evidence>
<protein>
    <submittedName>
        <fullName evidence="4">FlaA1/EpsC-like NDP-sugar epimerase</fullName>
    </submittedName>
</protein>
<dbReference type="EMBL" id="VFOP01000001">
    <property type="protein sequence ID" value="TQL52513.1"/>
    <property type="molecule type" value="Genomic_DNA"/>
</dbReference>
<evidence type="ECO:0000313" key="5">
    <source>
        <dbReference type="Proteomes" id="UP000319516"/>
    </source>
</evidence>
<dbReference type="PANTHER" id="PTHR43318:SF1">
    <property type="entry name" value="POLYSACCHARIDE BIOSYNTHESIS PROTEIN EPSC-RELATED"/>
    <property type="match status" value="1"/>
</dbReference>
<dbReference type="Proteomes" id="UP000319516">
    <property type="component" value="Unassembled WGS sequence"/>
</dbReference>
<keyword evidence="2" id="KW-0812">Transmembrane</keyword>
<dbReference type="Pfam" id="PF13727">
    <property type="entry name" value="CoA_binding_3"/>
    <property type="match status" value="1"/>
</dbReference>
<dbReference type="InterPro" id="IPR051203">
    <property type="entry name" value="Polysaccharide_Synthase-Rel"/>
</dbReference>
<dbReference type="SUPFAM" id="SSF53335">
    <property type="entry name" value="S-adenosyl-L-methionine-dependent methyltransferases"/>
    <property type="match status" value="1"/>
</dbReference>
<dbReference type="RefSeq" id="WP_228393378.1">
    <property type="nucleotide sequence ID" value="NZ_BAAAIK010000001.1"/>
</dbReference>
<dbReference type="Pfam" id="PF02719">
    <property type="entry name" value="Polysacc_synt_2"/>
    <property type="match status" value="1"/>
</dbReference>
<dbReference type="InterPro" id="IPR036291">
    <property type="entry name" value="NAD(P)-bd_dom_sf"/>
</dbReference>
<organism evidence="4 5">
    <name type="scientific">Ornithinicoccus hortensis</name>
    <dbReference type="NCBI Taxonomy" id="82346"/>
    <lineage>
        <taxon>Bacteria</taxon>
        <taxon>Bacillati</taxon>
        <taxon>Actinomycetota</taxon>
        <taxon>Actinomycetes</taxon>
        <taxon>Micrococcales</taxon>
        <taxon>Intrasporangiaceae</taxon>
        <taxon>Ornithinicoccus</taxon>
    </lineage>
</organism>
<feature type="domain" description="Polysaccharide biosynthesis protein CapD-like" evidence="3">
    <location>
        <begin position="287"/>
        <end position="556"/>
    </location>
</feature>
<name>A0A542YWS1_9MICO</name>
<gene>
    <name evidence="4" type="ORF">FB467_3701</name>
</gene>
<feature type="transmembrane region" description="Helical" evidence="2">
    <location>
        <begin position="12"/>
        <end position="36"/>
    </location>
</feature>
<feature type="transmembrane region" description="Helical" evidence="2">
    <location>
        <begin position="107"/>
        <end position="126"/>
    </location>
</feature>
<reference evidence="4 5" key="1">
    <citation type="submission" date="2019-06" db="EMBL/GenBank/DDBJ databases">
        <title>Sequencing the genomes of 1000 actinobacteria strains.</title>
        <authorList>
            <person name="Klenk H.-P."/>
        </authorList>
    </citation>
    <scope>NUCLEOTIDE SEQUENCE [LARGE SCALE GENOMIC DNA]</scope>
    <source>
        <strain evidence="4 5">DSM 12335</strain>
    </source>
</reference>
<feature type="transmembrane region" description="Helical" evidence="2">
    <location>
        <begin position="83"/>
        <end position="101"/>
    </location>
</feature>
<comment type="similarity">
    <text evidence="1">Belongs to the polysaccharide synthase family.</text>
</comment>
<evidence type="ECO:0000256" key="1">
    <source>
        <dbReference type="ARBA" id="ARBA00007430"/>
    </source>
</evidence>
<evidence type="ECO:0000256" key="2">
    <source>
        <dbReference type="SAM" id="Phobius"/>
    </source>
</evidence>
<dbReference type="InterPro" id="IPR003869">
    <property type="entry name" value="Polysac_CapD-like"/>
</dbReference>
<keyword evidence="2" id="KW-1133">Transmembrane helix</keyword>
<evidence type="ECO:0000313" key="4">
    <source>
        <dbReference type="EMBL" id="TQL52513.1"/>
    </source>
</evidence>
<keyword evidence="5" id="KW-1185">Reference proteome</keyword>
<proteinExistence type="inferred from homology"/>
<dbReference type="InterPro" id="IPR029063">
    <property type="entry name" value="SAM-dependent_MTases_sf"/>
</dbReference>
<feature type="transmembrane region" description="Helical" evidence="2">
    <location>
        <begin position="48"/>
        <end position="71"/>
    </location>
</feature>
<sequence length="604" mass="66314">MTRLRRTPEAVIQAMWAIADGASWSIAIVGIVFMRVGYDYTRAFSPETWTIAVWAAVIHIVFGMVFGPYLIKHLRGSFDEVISVARAAFLTALALAIWVIWIDPFVVPRSVPAVAGCVALLLMLAWRSVVRGWRSRAAVRRDVGANVIIYGAGVLGRRLLINMVEDDQASFRPVAFLDDDRRKRKLKVEGVPVRGGRDAMMRVAKRYDATHLAVAIPLADASLMREIKELAAKAHLTVKVLPTLNKLLDANPHVSDLRDINLEDLLGRRVTQLDQGAISDQLTGKVVVVTGAGGSIGSELCRQIQRFNPERLFLLDRDESALNATQLSLKGRGFVDGDDLLLTDIRDAEAVDRVFTRIRPDVVFHAAALKHLPILERFPREAWTVNVLGTLNVLSASAANGVGTFVNVSTDKAANPTSVLGYTKRVTERMTAHYADSHAGRYVSVRFGNVLGSRGSVVPIFTEQIQRGGPVTITHPEVERYFMLIPEACELVMQAASMETDGDVLVLDMGTPVKITEVAQTLISMSGRRDIDIVYTGLRPAEKMSEDLYGAADRRVTSHPLVLSVAVPSLDPLNLQLVDPASVDDLVGWLRARSIPVENVIRQA</sequence>
<accession>A0A542YWS1</accession>
<comment type="caution">
    <text evidence="4">The sequence shown here is derived from an EMBL/GenBank/DDBJ whole genome shotgun (WGS) entry which is preliminary data.</text>
</comment>
<dbReference type="Gene3D" id="3.40.50.720">
    <property type="entry name" value="NAD(P)-binding Rossmann-like Domain"/>
    <property type="match status" value="2"/>
</dbReference>